<comment type="caution">
    <text evidence="1">The sequence shown here is derived from an EMBL/GenBank/DDBJ whole genome shotgun (WGS) entry which is preliminary data.</text>
</comment>
<organism evidence="1 2">
    <name type="scientific">Dentiscutata heterogama</name>
    <dbReference type="NCBI Taxonomy" id="1316150"/>
    <lineage>
        <taxon>Eukaryota</taxon>
        <taxon>Fungi</taxon>
        <taxon>Fungi incertae sedis</taxon>
        <taxon>Mucoromycota</taxon>
        <taxon>Glomeromycotina</taxon>
        <taxon>Glomeromycetes</taxon>
        <taxon>Diversisporales</taxon>
        <taxon>Gigasporaceae</taxon>
        <taxon>Dentiscutata</taxon>
    </lineage>
</organism>
<name>A0ACA9N9M8_9GLOM</name>
<evidence type="ECO:0000313" key="1">
    <source>
        <dbReference type="EMBL" id="CAG8636603.1"/>
    </source>
</evidence>
<dbReference type="EMBL" id="CAJVPU010014003">
    <property type="protein sequence ID" value="CAG8636603.1"/>
    <property type="molecule type" value="Genomic_DNA"/>
</dbReference>
<gene>
    <name evidence="1" type="ORF">DHETER_LOCUS8635</name>
</gene>
<protein>
    <submittedName>
        <fullName evidence="1">11042_t:CDS:1</fullName>
    </submittedName>
</protein>
<sequence length="97" mass="10818">ISDNDQCFRKKNAQEAQKLQKKFKDITRNTSCNVGDQACIGKDFAQCAQKDKWSIIPCGNNLVCVVLPLVQKRGISITCDTIDDQNSRIQDSLKAAE</sequence>
<keyword evidence="2" id="KW-1185">Reference proteome</keyword>
<evidence type="ECO:0000313" key="2">
    <source>
        <dbReference type="Proteomes" id="UP000789702"/>
    </source>
</evidence>
<feature type="non-terminal residue" evidence="1">
    <location>
        <position position="1"/>
    </location>
</feature>
<proteinExistence type="predicted"/>
<feature type="non-terminal residue" evidence="1">
    <location>
        <position position="97"/>
    </location>
</feature>
<reference evidence="1" key="1">
    <citation type="submission" date="2021-06" db="EMBL/GenBank/DDBJ databases">
        <authorList>
            <person name="Kallberg Y."/>
            <person name="Tangrot J."/>
            <person name="Rosling A."/>
        </authorList>
    </citation>
    <scope>NUCLEOTIDE SEQUENCE</scope>
    <source>
        <strain evidence="1">IL203A</strain>
    </source>
</reference>
<dbReference type="Proteomes" id="UP000789702">
    <property type="component" value="Unassembled WGS sequence"/>
</dbReference>
<accession>A0ACA9N9M8</accession>